<dbReference type="EMBL" id="MSCL01000001">
    <property type="protein sequence ID" value="PQJ76066.1"/>
    <property type="molecule type" value="Genomic_DNA"/>
</dbReference>
<gene>
    <name evidence="1" type="ORF">BTO13_00410</name>
</gene>
<proteinExistence type="predicted"/>
<evidence type="ECO:0000313" key="2">
    <source>
        <dbReference type="Proteomes" id="UP000237608"/>
    </source>
</evidence>
<dbReference type="Proteomes" id="UP000237608">
    <property type="component" value="Unassembled WGS sequence"/>
</dbReference>
<dbReference type="OrthoDB" id="1187827at2"/>
<evidence type="ECO:0000313" key="1">
    <source>
        <dbReference type="EMBL" id="PQJ76066.1"/>
    </source>
</evidence>
<dbReference type="AlphaFoldDB" id="A0A2S7WF68"/>
<sequence length="180" mass="21368">MNNFFLKNYNHTNFFKHTFCEFQEVENFDFPKDSHFKSNANSLYFYTKEGVYRKSNHWGRVANCHWKIIGKKHTKNQQRITGFATWDAFFPINSSEKNFVIVVDFYQNSATIQSKKTSNNAPIFSFVEAQQRLKKIRELLQNDAWTSYFSQDSKEIKQLVVDAFLNSSKSLQQIKLDFKK</sequence>
<comment type="caution">
    <text evidence="1">The sequence shown here is derived from an EMBL/GenBank/DDBJ whole genome shotgun (WGS) entry which is preliminary data.</text>
</comment>
<keyword evidence="2" id="KW-1185">Reference proteome</keyword>
<organism evidence="1 2">
    <name type="scientific">Polaribacter gangjinensis</name>
    <dbReference type="NCBI Taxonomy" id="574710"/>
    <lineage>
        <taxon>Bacteria</taxon>
        <taxon>Pseudomonadati</taxon>
        <taxon>Bacteroidota</taxon>
        <taxon>Flavobacteriia</taxon>
        <taxon>Flavobacteriales</taxon>
        <taxon>Flavobacteriaceae</taxon>
    </lineage>
</organism>
<reference evidence="1 2" key="1">
    <citation type="submission" date="2016-12" db="EMBL/GenBank/DDBJ databases">
        <title>Trade-off between light-utilization and light-protection in marine flavobacteria.</title>
        <authorList>
            <person name="Kumagai Y."/>
            <person name="Yoshizawa S."/>
            <person name="Kogure K."/>
            <person name="Iwasaki W."/>
        </authorList>
    </citation>
    <scope>NUCLEOTIDE SEQUENCE [LARGE SCALE GENOMIC DNA]</scope>
    <source>
        <strain evidence="1 2">KCTC 22729</strain>
    </source>
</reference>
<accession>A0A2S7WF68</accession>
<protein>
    <submittedName>
        <fullName evidence="1">Uncharacterized protein</fullName>
    </submittedName>
</protein>
<name>A0A2S7WF68_9FLAO</name>